<accession>A0A484WXV4</accession>
<evidence type="ECO:0000259" key="9">
    <source>
        <dbReference type="Pfam" id="PF00345"/>
    </source>
</evidence>
<evidence type="ECO:0000313" key="12">
    <source>
        <dbReference type="Proteomes" id="UP000351155"/>
    </source>
</evidence>
<dbReference type="EMBL" id="CAADIW010000006">
    <property type="protein sequence ID" value="VFS15343.1"/>
    <property type="molecule type" value="Genomic_DNA"/>
</dbReference>
<evidence type="ECO:0000256" key="6">
    <source>
        <dbReference type="ARBA" id="ARBA00023186"/>
    </source>
</evidence>
<gene>
    <name evidence="11" type="primary">lfpB</name>
    <name evidence="11" type="ORF">NCTC12126_01253</name>
</gene>
<dbReference type="GO" id="GO:0030288">
    <property type="term" value="C:outer membrane-bounded periplasmic space"/>
    <property type="evidence" value="ECO:0007669"/>
    <property type="project" value="InterPro"/>
</dbReference>
<comment type="similarity">
    <text evidence="2 8">Belongs to the periplasmic pilus chaperone family.</text>
</comment>
<dbReference type="FunFam" id="2.60.40.10:FF:000458">
    <property type="entry name" value="Molecular chaperone FimC"/>
    <property type="match status" value="1"/>
</dbReference>
<evidence type="ECO:0000256" key="1">
    <source>
        <dbReference type="ARBA" id="ARBA00004418"/>
    </source>
</evidence>
<dbReference type="Gene3D" id="2.60.40.10">
    <property type="entry name" value="Immunoglobulins"/>
    <property type="match status" value="2"/>
</dbReference>
<proteinExistence type="inferred from homology"/>
<evidence type="ECO:0000256" key="5">
    <source>
        <dbReference type="ARBA" id="ARBA00022764"/>
    </source>
</evidence>
<protein>
    <submittedName>
        <fullName evidence="11">Fimbrial chaperone protein</fullName>
    </submittedName>
</protein>
<keyword evidence="7" id="KW-0393">Immunoglobulin domain</keyword>
<dbReference type="InterPro" id="IPR016147">
    <property type="entry name" value="Pili_assmbl_chaperone_N"/>
</dbReference>
<dbReference type="Proteomes" id="UP000351155">
    <property type="component" value="Unassembled WGS sequence"/>
</dbReference>
<organism evidence="11 12">
    <name type="scientific">Enterobacter cancerogenus</name>
    <dbReference type="NCBI Taxonomy" id="69218"/>
    <lineage>
        <taxon>Bacteria</taxon>
        <taxon>Pseudomonadati</taxon>
        <taxon>Pseudomonadota</taxon>
        <taxon>Gammaproteobacteria</taxon>
        <taxon>Enterobacterales</taxon>
        <taxon>Enterobacteriaceae</taxon>
        <taxon>Enterobacter</taxon>
        <taxon>Enterobacter cloacae complex</taxon>
    </lineage>
</organism>
<keyword evidence="6 8" id="KW-0143">Chaperone</keyword>
<dbReference type="PANTHER" id="PTHR30251">
    <property type="entry name" value="PILUS ASSEMBLY CHAPERONE"/>
    <property type="match status" value="1"/>
</dbReference>
<dbReference type="PROSITE" id="PS00635">
    <property type="entry name" value="PILI_CHAPERONE"/>
    <property type="match status" value="1"/>
</dbReference>
<evidence type="ECO:0000256" key="2">
    <source>
        <dbReference type="ARBA" id="ARBA00007399"/>
    </source>
</evidence>
<dbReference type="InterPro" id="IPR036316">
    <property type="entry name" value="Pili_assmbl_chap_C_dom_sf"/>
</dbReference>
<dbReference type="InterPro" id="IPR008962">
    <property type="entry name" value="PapD-like_sf"/>
</dbReference>
<dbReference type="InterPro" id="IPR018046">
    <property type="entry name" value="Pili_assmbl_chaperone_CS"/>
</dbReference>
<dbReference type="InterPro" id="IPR016148">
    <property type="entry name" value="Pili_assmbl_chaperone_C"/>
</dbReference>
<evidence type="ECO:0000256" key="8">
    <source>
        <dbReference type="RuleBase" id="RU003918"/>
    </source>
</evidence>
<dbReference type="GO" id="GO:0071555">
    <property type="term" value="P:cell wall organization"/>
    <property type="evidence" value="ECO:0007669"/>
    <property type="project" value="InterPro"/>
</dbReference>
<comment type="subcellular location">
    <subcellularLocation>
        <location evidence="1 8">Periplasm</location>
    </subcellularLocation>
</comment>
<dbReference type="InterPro" id="IPR013783">
    <property type="entry name" value="Ig-like_fold"/>
</dbReference>
<sequence>MRRRRIILFLSLFLSFGISPCWSGIIIGGTRVIFKGESADTTLSVLNKDAAIPYLLQTWIEPFTGQGKDKPPFTVIPPVSRLEPKQERVLRIIKTKGELPSDRESVFWLNVKNIPPSPDKEGSKLEIAIKTRIKLFWRPAGINEKPETASQKVKWQRQGKMLVVTNPTPIHINVIDVAVDGKPLELAMIKPFDTLQIALPADALGKTLTWHCISDYGAISDAIRQPL</sequence>
<dbReference type="SUPFAM" id="SSF49354">
    <property type="entry name" value="PapD-like"/>
    <property type="match status" value="1"/>
</dbReference>
<dbReference type="InterPro" id="IPR050643">
    <property type="entry name" value="Periplasmic_pilus_chap"/>
</dbReference>
<dbReference type="PANTHER" id="PTHR30251:SF2">
    <property type="entry name" value="FIMBRIAL CHAPERONE YADV-RELATED"/>
    <property type="match status" value="1"/>
</dbReference>
<feature type="domain" description="Pili assembly chaperone C-terminal" evidence="10">
    <location>
        <begin position="164"/>
        <end position="220"/>
    </location>
</feature>
<dbReference type="Pfam" id="PF02753">
    <property type="entry name" value="PapD_C"/>
    <property type="match status" value="1"/>
</dbReference>
<reference evidence="11 12" key="1">
    <citation type="submission" date="2019-03" db="EMBL/GenBank/DDBJ databases">
        <authorList>
            <consortium name="Pathogen Informatics"/>
        </authorList>
    </citation>
    <scope>NUCLEOTIDE SEQUENCE [LARGE SCALE GENOMIC DNA]</scope>
    <source>
        <strain evidence="11 12">NCTC12126</strain>
    </source>
</reference>
<keyword evidence="4" id="KW-0732">Signal</keyword>
<dbReference type="NCBIfam" id="NF011818">
    <property type="entry name" value="PRK15290.1"/>
    <property type="match status" value="1"/>
</dbReference>
<feature type="domain" description="Pili assembly chaperone N-terminal" evidence="9">
    <location>
        <begin position="24"/>
        <end position="142"/>
    </location>
</feature>
<evidence type="ECO:0000313" key="11">
    <source>
        <dbReference type="EMBL" id="VFS15343.1"/>
    </source>
</evidence>
<dbReference type="InterPro" id="IPR001829">
    <property type="entry name" value="Pili_assmbl_chaperone_bac"/>
</dbReference>
<dbReference type="PRINTS" id="PR00969">
    <property type="entry name" value="CHAPERONPILI"/>
</dbReference>
<evidence type="ECO:0000256" key="7">
    <source>
        <dbReference type="ARBA" id="ARBA00023319"/>
    </source>
</evidence>
<name>A0A484WXV4_9ENTR</name>
<dbReference type="Pfam" id="PF00345">
    <property type="entry name" value="PapD_N"/>
    <property type="match status" value="1"/>
</dbReference>
<evidence type="ECO:0000259" key="10">
    <source>
        <dbReference type="Pfam" id="PF02753"/>
    </source>
</evidence>
<evidence type="ECO:0000256" key="3">
    <source>
        <dbReference type="ARBA" id="ARBA00022558"/>
    </source>
</evidence>
<keyword evidence="5" id="KW-0574">Periplasm</keyword>
<keyword evidence="3" id="KW-1029">Fimbrium biogenesis</keyword>
<dbReference type="SUPFAM" id="SSF49584">
    <property type="entry name" value="Periplasmic chaperone C-domain"/>
    <property type="match status" value="1"/>
</dbReference>
<evidence type="ECO:0000256" key="4">
    <source>
        <dbReference type="ARBA" id="ARBA00022729"/>
    </source>
</evidence>
<dbReference type="AlphaFoldDB" id="A0A484WXV4"/>